<organism evidence="1 2">
    <name type="scientific">Parasponia andersonii</name>
    <name type="common">Sponia andersonii</name>
    <dbReference type="NCBI Taxonomy" id="3476"/>
    <lineage>
        <taxon>Eukaryota</taxon>
        <taxon>Viridiplantae</taxon>
        <taxon>Streptophyta</taxon>
        <taxon>Embryophyta</taxon>
        <taxon>Tracheophyta</taxon>
        <taxon>Spermatophyta</taxon>
        <taxon>Magnoliopsida</taxon>
        <taxon>eudicotyledons</taxon>
        <taxon>Gunneridae</taxon>
        <taxon>Pentapetalae</taxon>
        <taxon>rosids</taxon>
        <taxon>fabids</taxon>
        <taxon>Rosales</taxon>
        <taxon>Cannabaceae</taxon>
        <taxon>Parasponia</taxon>
    </lineage>
</organism>
<evidence type="ECO:0000313" key="2">
    <source>
        <dbReference type="Proteomes" id="UP000237105"/>
    </source>
</evidence>
<proteinExistence type="predicted"/>
<comment type="caution">
    <text evidence="1">The sequence shown here is derived from an EMBL/GenBank/DDBJ whole genome shotgun (WGS) entry which is preliminary data.</text>
</comment>
<evidence type="ECO:0000313" key="1">
    <source>
        <dbReference type="EMBL" id="PON70389.1"/>
    </source>
</evidence>
<name>A0A2P5DAS4_PARAD</name>
<protein>
    <submittedName>
        <fullName evidence="1">Uncharacterized protein</fullName>
    </submittedName>
</protein>
<keyword evidence="2" id="KW-1185">Reference proteome</keyword>
<accession>A0A2P5DAS4</accession>
<dbReference type="Proteomes" id="UP000237105">
    <property type="component" value="Unassembled WGS sequence"/>
</dbReference>
<dbReference type="EMBL" id="JXTB01000050">
    <property type="protein sequence ID" value="PON70389.1"/>
    <property type="molecule type" value="Genomic_DNA"/>
</dbReference>
<sequence>MEYSRVKRRRQRMNDEKVVSITISRPAKSIRGGKWHHRANIRLETTKSILSYAPRSYIVSHKRSLAQRAKAICQWIHNSYTSKVSA</sequence>
<dbReference type="AlphaFoldDB" id="A0A2P5DAS4"/>
<dbReference type="OrthoDB" id="10316581at2759"/>
<gene>
    <name evidence="1" type="ORF">PanWU01x14_080580</name>
</gene>
<reference evidence="2" key="1">
    <citation type="submission" date="2016-06" db="EMBL/GenBank/DDBJ databases">
        <title>Parallel loss of symbiosis genes in relatives of nitrogen-fixing non-legume Parasponia.</title>
        <authorList>
            <person name="Van Velzen R."/>
            <person name="Holmer R."/>
            <person name="Bu F."/>
            <person name="Rutten L."/>
            <person name="Van Zeijl A."/>
            <person name="Liu W."/>
            <person name="Santuari L."/>
            <person name="Cao Q."/>
            <person name="Sharma T."/>
            <person name="Shen D."/>
            <person name="Roswanjaya Y."/>
            <person name="Wardhani T."/>
            <person name="Kalhor M.S."/>
            <person name="Jansen J."/>
            <person name="Van den Hoogen J."/>
            <person name="Gungor B."/>
            <person name="Hartog M."/>
            <person name="Hontelez J."/>
            <person name="Verver J."/>
            <person name="Yang W.-C."/>
            <person name="Schijlen E."/>
            <person name="Repin R."/>
            <person name="Schilthuizen M."/>
            <person name="Schranz E."/>
            <person name="Heidstra R."/>
            <person name="Miyata K."/>
            <person name="Fedorova E."/>
            <person name="Kohlen W."/>
            <person name="Bisseling T."/>
            <person name="Smit S."/>
            <person name="Geurts R."/>
        </authorList>
    </citation>
    <scope>NUCLEOTIDE SEQUENCE [LARGE SCALE GENOMIC DNA]</scope>
    <source>
        <strain evidence="2">cv. WU1-14</strain>
    </source>
</reference>